<name>A0A658QTD1_9BURK</name>
<keyword evidence="2" id="KW-1185">Reference proteome</keyword>
<evidence type="ECO:0000313" key="1">
    <source>
        <dbReference type="EMBL" id="SAL19876.1"/>
    </source>
</evidence>
<proteinExistence type="predicted"/>
<protein>
    <submittedName>
        <fullName evidence="1">Uncharacterized protein</fullName>
    </submittedName>
</protein>
<sequence length="83" mass="9278">MKITGPMRPEHGSYEKVLVLVERADALRLQMVAVPVKDLRHLLRLCESVSAQRALRVAGNSCEREVAIDTQESEATFFPRIGS</sequence>
<gene>
    <name evidence="1" type="ORF">AWB72_01266</name>
</gene>
<accession>A0A658QTD1</accession>
<dbReference type="AlphaFoldDB" id="A0A658QTD1"/>
<organism evidence="1 2">
    <name type="scientific">Caballeronia concitans</name>
    <dbReference type="NCBI Taxonomy" id="1777133"/>
    <lineage>
        <taxon>Bacteria</taxon>
        <taxon>Pseudomonadati</taxon>
        <taxon>Pseudomonadota</taxon>
        <taxon>Betaproteobacteria</taxon>
        <taxon>Burkholderiales</taxon>
        <taxon>Burkholderiaceae</taxon>
        <taxon>Caballeronia</taxon>
    </lineage>
</organism>
<evidence type="ECO:0000313" key="2">
    <source>
        <dbReference type="Proteomes" id="UP000198263"/>
    </source>
</evidence>
<comment type="caution">
    <text evidence="1">The sequence shown here is derived from an EMBL/GenBank/DDBJ whole genome shotgun (WGS) entry which is preliminary data.</text>
</comment>
<reference evidence="1 2" key="1">
    <citation type="submission" date="2016-01" db="EMBL/GenBank/DDBJ databases">
        <authorList>
            <person name="Peeters C."/>
        </authorList>
    </citation>
    <scope>NUCLEOTIDE SEQUENCE [LARGE SCALE GENOMIC DNA]</scope>
    <source>
        <strain evidence="1">LMG 29315</strain>
    </source>
</reference>
<dbReference type="EMBL" id="FCNV02000002">
    <property type="protein sequence ID" value="SAL19876.1"/>
    <property type="molecule type" value="Genomic_DNA"/>
</dbReference>
<dbReference type="Proteomes" id="UP000198263">
    <property type="component" value="Unassembled WGS sequence"/>
</dbReference>